<feature type="compositionally biased region" description="Polar residues" evidence="1">
    <location>
        <begin position="236"/>
        <end position="254"/>
    </location>
</feature>
<dbReference type="EMBL" id="WNWQ01000138">
    <property type="protein sequence ID" value="KAE9977157.1"/>
    <property type="molecule type" value="Genomic_DNA"/>
</dbReference>
<feature type="region of interest" description="Disordered" evidence="1">
    <location>
        <begin position="235"/>
        <end position="506"/>
    </location>
</feature>
<gene>
    <name evidence="3" type="ORF">BLS_001615</name>
    <name evidence="4" type="ORF">EG327_005124</name>
    <name evidence="2" type="ORF">EG328_006643</name>
</gene>
<feature type="compositionally biased region" description="Acidic residues" evidence="1">
    <location>
        <begin position="185"/>
        <end position="219"/>
    </location>
</feature>
<feature type="compositionally biased region" description="Basic and acidic residues" evidence="1">
    <location>
        <begin position="269"/>
        <end position="282"/>
    </location>
</feature>
<dbReference type="Proteomes" id="UP000433883">
    <property type="component" value="Unassembled WGS sequence"/>
</dbReference>
<feature type="compositionally biased region" description="Basic and acidic residues" evidence="1">
    <location>
        <begin position="335"/>
        <end position="363"/>
    </location>
</feature>
<evidence type="ECO:0000313" key="3">
    <source>
        <dbReference type="EMBL" id="KAE9977157.1"/>
    </source>
</evidence>
<name>A0A8H3Z1B9_VENIN</name>
<feature type="compositionally biased region" description="Basic and acidic residues" evidence="1">
    <location>
        <begin position="420"/>
        <end position="443"/>
    </location>
</feature>
<reference evidence="3 5" key="1">
    <citation type="submission" date="2019-11" db="EMBL/GenBank/DDBJ databases">
        <title>Venturia inaequalis Genome Resource.</title>
        <authorList>
            <person name="Lichtner F.J."/>
        </authorList>
    </citation>
    <scope>NUCLEOTIDE SEQUENCE [LARGE SCALE GENOMIC DNA]</scope>
    <source>
        <strain evidence="2 6">120213</strain>
        <strain evidence="3">Bline_iso_100314</strain>
        <strain evidence="4 7">DMI_063113</strain>
    </source>
</reference>
<organism evidence="3 5">
    <name type="scientific">Venturia inaequalis</name>
    <name type="common">Apple scab fungus</name>
    <dbReference type="NCBI Taxonomy" id="5025"/>
    <lineage>
        <taxon>Eukaryota</taxon>
        <taxon>Fungi</taxon>
        <taxon>Dikarya</taxon>
        <taxon>Ascomycota</taxon>
        <taxon>Pezizomycotina</taxon>
        <taxon>Dothideomycetes</taxon>
        <taxon>Pleosporomycetidae</taxon>
        <taxon>Venturiales</taxon>
        <taxon>Venturiaceae</taxon>
        <taxon>Venturia</taxon>
    </lineage>
</organism>
<feature type="compositionally biased region" description="Basic and acidic residues" evidence="1">
    <location>
        <begin position="397"/>
        <end position="410"/>
    </location>
</feature>
<dbReference type="OrthoDB" id="10642666at2759"/>
<evidence type="ECO:0000256" key="1">
    <source>
        <dbReference type="SAM" id="MobiDB-lite"/>
    </source>
</evidence>
<sequence>MHLIADPAVKSDLEKMHEQNRNLAEALNAQDSTPDESEVEVFPELSLEILYTGALETYINDLPPNLAHEIPGVSNTLTPGTYTLLQCHEEQVQDRWCNDLCRWQRRVEMRNLTAQARNAQNAPPPELISAEHLAWAEIHRRRAERAERTLVRRLWEHVRREWPWNIQLYAQAWDEQNRYWNEYHEPEEEEEEDYSEGYSEMEDDQSLYDPDEYSDVEDDQSLYDPEEDFDVEDDQASIQHGQEPPHSSQSTRKTNSTHDHQAALQQWQQDERKLSDEIEKRSLAANKKRVQHLYNKKEQERRTAFEQWQDSERKLSDELEKRSLATNKKRVQHLYNKEEEREHRTASDQWQESERKLTQEIENRSTASNKNRVDHLHHRQEREQKKERQQQQEQWQEGERRLSEELERRSVAALRARVSHLHEQEEQGQQEDERQEERRRQLEHAAIQSPPATPQSARAILHDERVHQQRGKLQFGTLIPQNPKRSRERSGTFNPESHKTKRHRGR</sequence>
<feature type="compositionally biased region" description="Basic and acidic residues" evidence="1">
    <location>
        <begin position="295"/>
        <end position="323"/>
    </location>
</feature>
<dbReference type="EMBL" id="WNWR01000003">
    <property type="protein sequence ID" value="KAE9994678.1"/>
    <property type="molecule type" value="Genomic_DNA"/>
</dbReference>
<keyword evidence="7" id="KW-1185">Reference proteome</keyword>
<dbReference type="AlphaFoldDB" id="A0A8H3Z1B9"/>
<protein>
    <submittedName>
        <fullName evidence="3">Uncharacterized protein</fullName>
    </submittedName>
</protein>
<dbReference type="Proteomes" id="UP000490939">
    <property type="component" value="Unassembled WGS sequence"/>
</dbReference>
<proteinExistence type="predicted"/>
<feature type="compositionally biased region" description="Basic and acidic residues" evidence="1">
    <location>
        <begin position="380"/>
        <end position="390"/>
    </location>
</feature>
<feature type="region of interest" description="Disordered" evidence="1">
    <location>
        <begin position="184"/>
        <end position="219"/>
    </location>
</feature>
<evidence type="ECO:0000313" key="2">
    <source>
        <dbReference type="EMBL" id="KAE9969856.1"/>
    </source>
</evidence>
<dbReference type="Proteomes" id="UP000447873">
    <property type="component" value="Unassembled WGS sequence"/>
</dbReference>
<evidence type="ECO:0000313" key="4">
    <source>
        <dbReference type="EMBL" id="KAE9994678.1"/>
    </source>
</evidence>
<evidence type="ECO:0000313" key="7">
    <source>
        <dbReference type="Proteomes" id="UP000490939"/>
    </source>
</evidence>
<comment type="caution">
    <text evidence="3">The sequence shown here is derived from an EMBL/GenBank/DDBJ whole genome shotgun (WGS) entry which is preliminary data.</text>
</comment>
<evidence type="ECO:0000313" key="6">
    <source>
        <dbReference type="Proteomes" id="UP000447873"/>
    </source>
</evidence>
<dbReference type="EMBL" id="WNWS01000352">
    <property type="protein sequence ID" value="KAE9969856.1"/>
    <property type="molecule type" value="Genomic_DNA"/>
</dbReference>
<evidence type="ECO:0000313" key="5">
    <source>
        <dbReference type="Proteomes" id="UP000433883"/>
    </source>
</evidence>
<accession>A0A8H3Z1B9</accession>